<dbReference type="AlphaFoldDB" id="A0A7S3Q028"/>
<proteinExistence type="predicted"/>
<name>A0A7S3Q028_9STRA</name>
<accession>A0A7S3Q028</accession>
<organism evidence="2">
    <name type="scientific">Chaetoceros debilis</name>
    <dbReference type="NCBI Taxonomy" id="122233"/>
    <lineage>
        <taxon>Eukaryota</taxon>
        <taxon>Sar</taxon>
        <taxon>Stramenopiles</taxon>
        <taxon>Ochrophyta</taxon>
        <taxon>Bacillariophyta</taxon>
        <taxon>Coscinodiscophyceae</taxon>
        <taxon>Chaetocerotophycidae</taxon>
        <taxon>Chaetocerotales</taxon>
        <taxon>Chaetocerotaceae</taxon>
        <taxon>Chaetoceros</taxon>
    </lineage>
</organism>
<protein>
    <submittedName>
        <fullName evidence="2">Uncharacterized protein</fullName>
    </submittedName>
</protein>
<sequence>MNATSQVDRIIDGAAEPLPLVTAKLLAMCDDDDEEDEDELFAFEIPVAVKIPVAVVIPVAVEVPVVSEMIPFAIEVPVRVRVRFPNATLGVKIGFFLYFCAAVVSVRQLLRPSVVTDLLLLL</sequence>
<gene>
    <name evidence="2" type="ORF">CDEB00056_LOCUS6150</name>
</gene>
<reference evidence="2" key="1">
    <citation type="submission" date="2021-01" db="EMBL/GenBank/DDBJ databases">
        <authorList>
            <person name="Corre E."/>
            <person name="Pelletier E."/>
            <person name="Niang G."/>
            <person name="Scheremetjew M."/>
            <person name="Finn R."/>
            <person name="Kale V."/>
            <person name="Holt S."/>
            <person name="Cochrane G."/>
            <person name="Meng A."/>
            <person name="Brown T."/>
            <person name="Cohen L."/>
        </authorList>
    </citation>
    <scope>NUCLEOTIDE SEQUENCE</scope>
    <source>
        <strain evidence="2">MM31A-1</strain>
    </source>
</reference>
<keyword evidence="1" id="KW-0472">Membrane</keyword>
<dbReference type="EMBL" id="HBIO01008095">
    <property type="protein sequence ID" value="CAE0461309.1"/>
    <property type="molecule type" value="Transcribed_RNA"/>
</dbReference>
<evidence type="ECO:0000256" key="1">
    <source>
        <dbReference type="SAM" id="Phobius"/>
    </source>
</evidence>
<keyword evidence="1" id="KW-1133">Transmembrane helix</keyword>
<feature type="transmembrane region" description="Helical" evidence="1">
    <location>
        <begin position="89"/>
        <end position="110"/>
    </location>
</feature>
<keyword evidence="1" id="KW-0812">Transmembrane</keyword>
<evidence type="ECO:0000313" key="2">
    <source>
        <dbReference type="EMBL" id="CAE0461309.1"/>
    </source>
</evidence>